<feature type="region of interest" description="Disordered" evidence="1">
    <location>
        <begin position="35"/>
        <end position="92"/>
    </location>
</feature>
<evidence type="ECO:0000256" key="1">
    <source>
        <dbReference type="SAM" id="MobiDB-lite"/>
    </source>
</evidence>
<sequence length="206" mass="22392">MSRRVPSPRPTSPRGSVQLREHGWYPEGHYALPHEISESSVSESESDHDEFAFHNKKSGQKPKPKPKPDMRNSTTHNVPCGDSEAPGDAPGTTSAIPIDVFVDLTAYAANILGKPSTGGLGNGTVCHLTWGARSLYIGDHVSNIVHKVKKANKKDKLPATDPEHLGRWVHVLKELHGDYDGVNDAVVTRLAFLGATVPSARREIAR</sequence>
<protein>
    <submittedName>
        <fullName evidence="2">Uncharacterized protein</fullName>
    </submittedName>
</protein>
<feature type="compositionally biased region" description="Basic residues" evidence="1">
    <location>
        <begin position="54"/>
        <end position="65"/>
    </location>
</feature>
<feature type="region of interest" description="Disordered" evidence="1">
    <location>
        <begin position="1"/>
        <end position="22"/>
    </location>
</feature>
<dbReference type="AlphaFoldDB" id="A0A9P4TAH3"/>
<organism evidence="2 3">
    <name type="scientific">Curvularia kusanoi</name>
    <name type="common">Cochliobolus kusanoi</name>
    <dbReference type="NCBI Taxonomy" id="90978"/>
    <lineage>
        <taxon>Eukaryota</taxon>
        <taxon>Fungi</taxon>
        <taxon>Dikarya</taxon>
        <taxon>Ascomycota</taxon>
        <taxon>Pezizomycotina</taxon>
        <taxon>Dothideomycetes</taxon>
        <taxon>Pleosporomycetidae</taxon>
        <taxon>Pleosporales</taxon>
        <taxon>Pleosporineae</taxon>
        <taxon>Pleosporaceae</taxon>
        <taxon>Curvularia</taxon>
    </lineage>
</organism>
<proteinExistence type="predicted"/>
<dbReference type="EMBL" id="SWKU01000019">
    <property type="protein sequence ID" value="KAF2998586.1"/>
    <property type="molecule type" value="Genomic_DNA"/>
</dbReference>
<accession>A0A9P4TAH3</accession>
<keyword evidence="3" id="KW-1185">Reference proteome</keyword>
<comment type="caution">
    <text evidence="2">The sequence shown here is derived from an EMBL/GenBank/DDBJ whole genome shotgun (WGS) entry which is preliminary data.</text>
</comment>
<dbReference type="Proteomes" id="UP000801428">
    <property type="component" value="Unassembled WGS sequence"/>
</dbReference>
<reference evidence="2" key="1">
    <citation type="submission" date="2019-04" db="EMBL/GenBank/DDBJ databases">
        <title>Sequencing of skin fungus with MAO and IRED activity.</title>
        <authorList>
            <person name="Marsaioli A.J."/>
            <person name="Bonatto J.M.C."/>
            <person name="Reis Junior O."/>
        </authorList>
    </citation>
    <scope>NUCLEOTIDE SEQUENCE</scope>
    <source>
        <strain evidence="2">30M1</strain>
    </source>
</reference>
<evidence type="ECO:0000313" key="2">
    <source>
        <dbReference type="EMBL" id="KAF2998586.1"/>
    </source>
</evidence>
<evidence type="ECO:0000313" key="3">
    <source>
        <dbReference type="Proteomes" id="UP000801428"/>
    </source>
</evidence>
<gene>
    <name evidence="2" type="ORF">E8E13_006531</name>
</gene>
<name>A0A9P4TAH3_CURKU</name>